<protein>
    <submittedName>
        <fullName evidence="2">Uncharacterized protein</fullName>
    </submittedName>
</protein>
<evidence type="ECO:0000313" key="2">
    <source>
        <dbReference type="EMBL" id="KAJ1190798.1"/>
    </source>
</evidence>
<feature type="region of interest" description="Disordered" evidence="1">
    <location>
        <begin position="1"/>
        <end position="94"/>
    </location>
</feature>
<keyword evidence="3" id="KW-1185">Reference proteome</keyword>
<proteinExistence type="predicted"/>
<feature type="compositionally biased region" description="Acidic residues" evidence="1">
    <location>
        <begin position="1"/>
        <end position="12"/>
    </location>
</feature>
<evidence type="ECO:0000313" key="3">
    <source>
        <dbReference type="Proteomes" id="UP001066276"/>
    </source>
</evidence>
<sequence>MAAGSAEEELVDTDQAPCEDRSRAPDPIPRPHQKTKSGVPLRPRETGQRGPQLNLGSTVALPERQRGAPDPIQGLQQCGDEGGSLSSSPQEGHPAATAACVCPQEWADTECRAGSHRAHGSTWRCWPCGELLGVAGGGLLETLPNHTHLTGVSARDRTPPTTRVARIGLPVPPSVEETT</sequence>
<organism evidence="2 3">
    <name type="scientific">Pleurodeles waltl</name>
    <name type="common">Iberian ribbed newt</name>
    <dbReference type="NCBI Taxonomy" id="8319"/>
    <lineage>
        <taxon>Eukaryota</taxon>
        <taxon>Metazoa</taxon>
        <taxon>Chordata</taxon>
        <taxon>Craniata</taxon>
        <taxon>Vertebrata</taxon>
        <taxon>Euteleostomi</taxon>
        <taxon>Amphibia</taxon>
        <taxon>Batrachia</taxon>
        <taxon>Caudata</taxon>
        <taxon>Salamandroidea</taxon>
        <taxon>Salamandridae</taxon>
        <taxon>Pleurodelinae</taxon>
        <taxon>Pleurodeles</taxon>
    </lineage>
</organism>
<evidence type="ECO:0000256" key="1">
    <source>
        <dbReference type="SAM" id="MobiDB-lite"/>
    </source>
</evidence>
<dbReference type="EMBL" id="JANPWB010000004">
    <property type="protein sequence ID" value="KAJ1190798.1"/>
    <property type="molecule type" value="Genomic_DNA"/>
</dbReference>
<gene>
    <name evidence="2" type="ORF">NDU88_000117</name>
</gene>
<reference evidence="2" key="1">
    <citation type="journal article" date="2022" name="bioRxiv">
        <title>Sequencing and chromosome-scale assembly of the giantPleurodeles waltlgenome.</title>
        <authorList>
            <person name="Brown T."/>
            <person name="Elewa A."/>
            <person name="Iarovenko S."/>
            <person name="Subramanian E."/>
            <person name="Araus A.J."/>
            <person name="Petzold A."/>
            <person name="Susuki M."/>
            <person name="Suzuki K.-i.T."/>
            <person name="Hayashi T."/>
            <person name="Toyoda A."/>
            <person name="Oliveira C."/>
            <person name="Osipova E."/>
            <person name="Leigh N.D."/>
            <person name="Simon A."/>
            <person name="Yun M.H."/>
        </authorList>
    </citation>
    <scope>NUCLEOTIDE SEQUENCE</scope>
    <source>
        <strain evidence="2">20211129_DDA</strain>
        <tissue evidence="2">Liver</tissue>
    </source>
</reference>
<accession>A0AAV7UPL6</accession>
<dbReference type="Proteomes" id="UP001066276">
    <property type="component" value="Chromosome 2_2"/>
</dbReference>
<comment type="caution">
    <text evidence="2">The sequence shown here is derived from an EMBL/GenBank/DDBJ whole genome shotgun (WGS) entry which is preliminary data.</text>
</comment>
<dbReference type="AlphaFoldDB" id="A0AAV7UPL6"/>
<name>A0AAV7UPL6_PLEWA</name>